<dbReference type="Pfam" id="PF00855">
    <property type="entry name" value="PWWP"/>
    <property type="match status" value="1"/>
</dbReference>
<dbReference type="PROSITE" id="PS00941">
    <property type="entry name" value="CARBOXYLESTERASE_B_2"/>
    <property type="match status" value="1"/>
</dbReference>
<dbReference type="InterPro" id="IPR050654">
    <property type="entry name" value="AChE-related_enzymes"/>
</dbReference>
<dbReference type="EMBL" id="OC858628">
    <property type="protein sequence ID" value="CAD7626680.1"/>
    <property type="molecule type" value="Genomic_DNA"/>
</dbReference>
<sequence length="1050" mass="116599">CTMPFNYILYSGSEHMIAIDIPSDVKTVKHLKRFLQTNSLYNENTDTIAISSNSQSSSLSEESDRKCRELCEEMSALKASNESEVKALKAQLNLAIDSMVTMAQEIIDLKQQLSSLGDLSKIITCIIYCIMPFNYILYSGSEHMIAIDIPSDVKTIKHLKLFLQLNNLFNENTDTIAISYESNERKTFQLYHDHNQLARNYDYYICINSTSTTQSSSLSEESDRKCRELCEEMSALKASNESEVKALKASNKSEVKALKVKLKKAIHSMETMAKEMINLKQQLSALGSSGTNSGMSGHNKRDSSGKPRPLSSRSDNSALDYQTIPLEPNDLVWAKCPGYPWYPALIVDPDLSRGHTHGDNGPPVPPDDVLAMANKEDKHNEYLVSQWLPRDQLKPLGSEANIDEQKLIESRKPCDRRAVNTAYTKALDIHVLYVTILAVSVCVSGVEVTHDKNGDTVSVRIGNGVIDGRRESYEGRDLDVYLGVPYAQPPVGPLRFKKPLPVVDKWTEPLDAQHWSPACYQVKVHNDYFNANMSEDCLYLNIWSPAVNPSAPDTLRPVMFWIHGGGLVWGSAVEKFYSGHVLSALGDVVVVTINYRLNVFGSLYTGAEGTAPGNQALWDQALALEWVSDNIKYFGGDPDMVTVFGESAGAISTALHTLSPVSRHLFKRAIVMSGTPLNSRLIPDRDLLEAQWVRAAVKLGCEAESTGKFTPKLVDCLLAKPTDQLVTLQSLLADPEDSVMNIIADGQLLPAAPDVMLRNGDFKRGLNLMIGTTEDEGSFFLPMLAPDRYDMWAPKPLAYDELVADFKQFMPVITPGGLPDNADDIVKFYLNGLSGTDSLRKQVGVALGDVAIGCPTILYAKAVHSADPTARVYQYYYNTKSGDEKMLCSKWMGVCHFNDIYPVFGLPLIDEHRYVEREREISRQMIDILSTFARTGSPPAQSGAQWEPYYSIDGQTIGPYYEFTNEPKVGTNFGQNLKHIECELTIISNLVYELNCCLKAFISSVIVCIESNAVLSCAFNAFTSDSLLAFRADISSHNSRHFRSDSSLRL</sequence>
<evidence type="ECO:0000256" key="5">
    <source>
        <dbReference type="SAM" id="MobiDB-lite"/>
    </source>
</evidence>
<evidence type="ECO:0000256" key="1">
    <source>
        <dbReference type="ARBA" id="ARBA00005964"/>
    </source>
</evidence>
<feature type="non-terminal residue" evidence="7">
    <location>
        <position position="1"/>
    </location>
</feature>
<feature type="region of interest" description="Disordered" evidence="5">
    <location>
        <begin position="286"/>
        <end position="316"/>
    </location>
</feature>
<keyword evidence="2" id="KW-0719">Serine esterase</keyword>
<organism evidence="7">
    <name type="scientific">Medioppia subpectinata</name>
    <dbReference type="NCBI Taxonomy" id="1979941"/>
    <lineage>
        <taxon>Eukaryota</taxon>
        <taxon>Metazoa</taxon>
        <taxon>Ecdysozoa</taxon>
        <taxon>Arthropoda</taxon>
        <taxon>Chelicerata</taxon>
        <taxon>Arachnida</taxon>
        <taxon>Acari</taxon>
        <taxon>Acariformes</taxon>
        <taxon>Sarcoptiformes</taxon>
        <taxon>Oribatida</taxon>
        <taxon>Brachypylina</taxon>
        <taxon>Oppioidea</taxon>
        <taxon>Oppiidae</taxon>
        <taxon>Medioppia</taxon>
    </lineage>
</organism>
<evidence type="ECO:0000313" key="8">
    <source>
        <dbReference type="Proteomes" id="UP000759131"/>
    </source>
</evidence>
<gene>
    <name evidence="7" type="ORF">OSB1V03_LOCUS7113</name>
</gene>
<dbReference type="GO" id="GO:0005615">
    <property type="term" value="C:extracellular space"/>
    <property type="evidence" value="ECO:0007669"/>
    <property type="project" value="TreeGrafter"/>
</dbReference>
<dbReference type="OrthoDB" id="19653at2759"/>
<dbReference type="SUPFAM" id="SSF63748">
    <property type="entry name" value="Tudor/PWWP/MBT"/>
    <property type="match status" value="1"/>
</dbReference>
<protein>
    <recommendedName>
        <fullName evidence="6">PWWP domain-containing protein</fullName>
    </recommendedName>
</protein>
<proteinExistence type="inferred from homology"/>
<dbReference type="SUPFAM" id="SSF53474">
    <property type="entry name" value="alpha/beta-Hydrolases"/>
    <property type="match status" value="1"/>
</dbReference>
<feature type="domain" description="PWWP" evidence="6">
    <location>
        <begin position="328"/>
        <end position="399"/>
    </location>
</feature>
<feature type="compositionally biased region" description="Polar residues" evidence="5">
    <location>
        <begin position="286"/>
        <end position="296"/>
    </location>
</feature>
<dbReference type="Gene3D" id="3.40.50.1820">
    <property type="entry name" value="alpha/beta hydrolase"/>
    <property type="match status" value="1"/>
</dbReference>
<dbReference type="PANTHER" id="PTHR43918:SF4">
    <property type="entry name" value="CARBOXYLIC ESTER HYDROLASE"/>
    <property type="match status" value="1"/>
</dbReference>
<keyword evidence="3" id="KW-0378">Hydrolase</keyword>
<dbReference type="PROSITE" id="PS50812">
    <property type="entry name" value="PWWP"/>
    <property type="match status" value="1"/>
</dbReference>
<dbReference type="SMART" id="SM00293">
    <property type="entry name" value="PWWP"/>
    <property type="match status" value="1"/>
</dbReference>
<name>A0A7R9KPI5_9ACAR</name>
<keyword evidence="4" id="KW-0325">Glycoprotein</keyword>
<dbReference type="GO" id="GO:0003990">
    <property type="term" value="F:acetylcholinesterase activity"/>
    <property type="evidence" value="ECO:0007669"/>
    <property type="project" value="TreeGrafter"/>
</dbReference>
<dbReference type="GO" id="GO:0006581">
    <property type="term" value="P:acetylcholine catabolic process"/>
    <property type="evidence" value="ECO:0007669"/>
    <property type="project" value="TreeGrafter"/>
</dbReference>
<evidence type="ECO:0000256" key="2">
    <source>
        <dbReference type="ARBA" id="ARBA00022487"/>
    </source>
</evidence>
<dbReference type="Proteomes" id="UP000759131">
    <property type="component" value="Unassembled WGS sequence"/>
</dbReference>
<accession>A0A7R9KPI5</accession>
<dbReference type="InterPro" id="IPR000313">
    <property type="entry name" value="PWWP_dom"/>
</dbReference>
<evidence type="ECO:0000313" key="7">
    <source>
        <dbReference type="EMBL" id="CAD7626680.1"/>
    </source>
</evidence>
<evidence type="ECO:0000259" key="6">
    <source>
        <dbReference type="PROSITE" id="PS50812"/>
    </source>
</evidence>
<dbReference type="GO" id="GO:0019695">
    <property type="term" value="P:choline metabolic process"/>
    <property type="evidence" value="ECO:0007669"/>
    <property type="project" value="TreeGrafter"/>
</dbReference>
<comment type="similarity">
    <text evidence="1">Belongs to the type-B carboxylesterase/lipase family.</text>
</comment>
<dbReference type="PROSITE" id="PS00122">
    <property type="entry name" value="CARBOXYLESTERASE_B_1"/>
    <property type="match status" value="1"/>
</dbReference>
<reference evidence="7" key="1">
    <citation type="submission" date="2020-11" db="EMBL/GenBank/DDBJ databases">
        <authorList>
            <person name="Tran Van P."/>
        </authorList>
    </citation>
    <scope>NUCLEOTIDE SEQUENCE</scope>
</reference>
<dbReference type="AlphaFoldDB" id="A0A7R9KPI5"/>
<dbReference type="InterPro" id="IPR019826">
    <property type="entry name" value="Carboxylesterase_B_AS"/>
</dbReference>
<dbReference type="GO" id="GO:0005886">
    <property type="term" value="C:plasma membrane"/>
    <property type="evidence" value="ECO:0007669"/>
    <property type="project" value="TreeGrafter"/>
</dbReference>
<dbReference type="EMBL" id="CAJPIZ010004053">
    <property type="protein sequence ID" value="CAG2107110.1"/>
    <property type="molecule type" value="Genomic_DNA"/>
</dbReference>
<dbReference type="CDD" id="cd05839">
    <property type="entry name" value="PWWP_BRPF"/>
    <property type="match status" value="1"/>
</dbReference>
<evidence type="ECO:0000256" key="3">
    <source>
        <dbReference type="ARBA" id="ARBA00022801"/>
    </source>
</evidence>
<keyword evidence="8" id="KW-1185">Reference proteome</keyword>
<dbReference type="InterPro" id="IPR019819">
    <property type="entry name" value="Carboxylesterase_B_CS"/>
</dbReference>
<dbReference type="PANTHER" id="PTHR43918">
    <property type="entry name" value="ACETYLCHOLINESTERASE"/>
    <property type="match status" value="1"/>
</dbReference>
<evidence type="ECO:0000256" key="4">
    <source>
        <dbReference type="ARBA" id="ARBA00023180"/>
    </source>
</evidence>
<dbReference type="InterPro" id="IPR002018">
    <property type="entry name" value="CarbesteraseB"/>
</dbReference>
<dbReference type="Pfam" id="PF00135">
    <property type="entry name" value="COesterase"/>
    <property type="match status" value="1"/>
</dbReference>
<dbReference type="Gene3D" id="2.30.30.140">
    <property type="match status" value="1"/>
</dbReference>
<dbReference type="InterPro" id="IPR029058">
    <property type="entry name" value="AB_hydrolase_fold"/>
</dbReference>